<dbReference type="KEGG" id="olu:OSTLU_9637"/>
<sequence length="91" mass="9541">KNVACEGSSKTLSCPAGKTISVNAASYGRHDGTTCPHSATSNRNCHATNSLEKVKKMCEGKTSCTVTASHGIFGDPCAGTYKYLSVDYECT</sequence>
<dbReference type="Gene3D" id="2.60.120.740">
    <property type="match status" value="1"/>
</dbReference>
<dbReference type="PROSITE" id="PS50228">
    <property type="entry name" value="SUEL_LECTIN"/>
    <property type="match status" value="1"/>
</dbReference>
<dbReference type="Gramene" id="ABO95066">
    <property type="protein sequence ID" value="ABO95066"/>
    <property type="gene ID" value="OSTLU_9637"/>
</dbReference>
<dbReference type="EMBL" id="CP000583">
    <property type="protein sequence ID" value="ABO95066.1"/>
    <property type="molecule type" value="Genomic_DNA"/>
</dbReference>
<dbReference type="InterPro" id="IPR000922">
    <property type="entry name" value="Lectin_gal-bd_dom"/>
</dbReference>
<accession>A4RV33</accession>
<dbReference type="HOGENOM" id="CLU_143201_1_0_1"/>
<dbReference type="GeneID" id="5000824"/>
<feature type="non-terminal residue" evidence="2">
    <location>
        <position position="1"/>
    </location>
</feature>
<dbReference type="PANTHER" id="PTHR46780">
    <property type="entry name" value="PROTEIN EVA-1"/>
    <property type="match status" value="1"/>
</dbReference>
<feature type="non-terminal residue" evidence="2">
    <location>
        <position position="91"/>
    </location>
</feature>
<dbReference type="GO" id="GO:0030246">
    <property type="term" value="F:carbohydrate binding"/>
    <property type="evidence" value="ECO:0007669"/>
    <property type="project" value="InterPro"/>
</dbReference>
<reference evidence="2 3" key="1">
    <citation type="journal article" date="2007" name="Proc. Natl. Acad. Sci. U.S.A.">
        <title>The tiny eukaryote Ostreococcus provides genomic insights into the paradox of plankton speciation.</title>
        <authorList>
            <person name="Palenik B."/>
            <person name="Grimwood J."/>
            <person name="Aerts A."/>
            <person name="Rouze P."/>
            <person name="Salamov A."/>
            <person name="Putnam N."/>
            <person name="Dupont C."/>
            <person name="Jorgensen R."/>
            <person name="Derelle E."/>
            <person name="Rombauts S."/>
            <person name="Zhou K."/>
            <person name="Otillar R."/>
            <person name="Merchant S.S."/>
            <person name="Podell S."/>
            <person name="Gaasterland T."/>
            <person name="Napoli C."/>
            <person name="Gendler K."/>
            <person name="Manuell A."/>
            <person name="Tai V."/>
            <person name="Vallon O."/>
            <person name="Piganeau G."/>
            <person name="Jancek S."/>
            <person name="Heijde M."/>
            <person name="Jabbari K."/>
            <person name="Bowler C."/>
            <person name="Lohr M."/>
            <person name="Robbens S."/>
            <person name="Werner G."/>
            <person name="Dubchak I."/>
            <person name="Pazour G.J."/>
            <person name="Ren Q."/>
            <person name="Paulsen I."/>
            <person name="Delwiche C."/>
            <person name="Schmutz J."/>
            <person name="Rokhsar D."/>
            <person name="Van de Peer Y."/>
            <person name="Moreau H."/>
            <person name="Grigoriev I.V."/>
        </authorList>
    </citation>
    <scope>NUCLEOTIDE SEQUENCE [LARGE SCALE GENOMIC DNA]</scope>
    <source>
        <strain evidence="2 3">CCE9901</strain>
    </source>
</reference>
<keyword evidence="3" id="KW-1185">Reference proteome</keyword>
<dbReference type="OrthoDB" id="1657402at2759"/>
<dbReference type="STRING" id="436017.A4RV33"/>
<gene>
    <name evidence="2" type="ORF">OSTLU_9637</name>
</gene>
<evidence type="ECO:0000313" key="2">
    <source>
        <dbReference type="EMBL" id="ABO95066.1"/>
    </source>
</evidence>
<dbReference type="eggNOG" id="KOG4729">
    <property type="taxonomic scope" value="Eukaryota"/>
</dbReference>
<evidence type="ECO:0000313" key="3">
    <source>
        <dbReference type="Proteomes" id="UP000001568"/>
    </source>
</evidence>
<dbReference type="RefSeq" id="XP_001416773.1">
    <property type="nucleotide sequence ID" value="XM_001416736.1"/>
</dbReference>
<organism evidence="2 3">
    <name type="scientific">Ostreococcus lucimarinus (strain CCE9901)</name>
    <dbReference type="NCBI Taxonomy" id="436017"/>
    <lineage>
        <taxon>Eukaryota</taxon>
        <taxon>Viridiplantae</taxon>
        <taxon>Chlorophyta</taxon>
        <taxon>Mamiellophyceae</taxon>
        <taxon>Mamiellales</taxon>
        <taxon>Bathycoccaceae</taxon>
        <taxon>Ostreococcus</taxon>
    </lineage>
</organism>
<feature type="domain" description="SUEL-type lectin" evidence="1">
    <location>
        <begin position="4"/>
        <end position="91"/>
    </location>
</feature>
<proteinExistence type="predicted"/>
<dbReference type="AlphaFoldDB" id="A4RV33"/>
<protein>
    <recommendedName>
        <fullName evidence="1">SUEL-type lectin domain-containing protein</fullName>
    </recommendedName>
</protein>
<dbReference type="CDD" id="cd22827">
    <property type="entry name" value="Gal_Rha_Lectin_SUL-I-like"/>
    <property type="match status" value="1"/>
</dbReference>
<dbReference type="FunFam" id="2.60.120.740:FF:000001">
    <property type="entry name" value="Adhesion G protein-coupled receptor L2"/>
    <property type="match status" value="1"/>
</dbReference>
<dbReference type="Pfam" id="PF02140">
    <property type="entry name" value="SUEL_Lectin"/>
    <property type="match status" value="1"/>
</dbReference>
<name>A4RV33_OSTLU</name>
<dbReference type="InterPro" id="IPR043159">
    <property type="entry name" value="Lectin_gal-bd_sf"/>
</dbReference>
<evidence type="ECO:0000259" key="1">
    <source>
        <dbReference type="PROSITE" id="PS50228"/>
    </source>
</evidence>
<dbReference type="Proteomes" id="UP000001568">
    <property type="component" value="Chromosome 3"/>
</dbReference>